<proteinExistence type="predicted"/>
<sequence length="86" mass="9476">MGEHAINVPQHVNLQMPQSGAACVSRGKVQLGEERKKDNDYYLCGSLGGQLVPCGACQGRERCWRQCHLSDRRHGEGGWMLLGRPG</sequence>
<name>A0A8J6BH06_ELECQ</name>
<comment type="caution">
    <text evidence="1">The sequence shown here is derived from an EMBL/GenBank/DDBJ whole genome shotgun (WGS) entry which is preliminary data.</text>
</comment>
<gene>
    <name evidence="1" type="ORF">GDO78_022241</name>
</gene>
<evidence type="ECO:0000313" key="1">
    <source>
        <dbReference type="EMBL" id="KAG9463185.1"/>
    </source>
</evidence>
<keyword evidence="2" id="KW-1185">Reference proteome</keyword>
<reference evidence="1" key="1">
    <citation type="thesis" date="2020" institute="ProQuest LLC" country="789 East Eisenhower Parkway, Ann Arbor, MI, USA">
        <title>Comparative Genomics and Chromosome Evolution.</title>
        <authorList>
            <person name="Mudd A.B."/>
        </authorList>
    </citation>
    <scope>NUCLEOTIDE SEQUENCE</scope>
    <source>
        <strain evidence="1">HN-11 Male</strain>
        <tissue evidence="1">Kidney and liver</tissue>
    </source>
</reference>
<protein>
    <submittedName>
        <fullName evidence="1">Uncharacterized protein</fullName>
    </submittedName>
</protein>
<dbReference type="Proteomes" id="UP000770717">
    <property type="component" value="Unassembled WGS sequence"/>
</dbReference>
<accession>A0A8J6BH06</accession>
<dbReference type="EMBL" id="WNTK01007752">
    <property type="protein sequence ID" value="KAG9463185.1"/>
    <property type="molecule type" value="Genomic_DNA"/>
</dbReference>
<organism evidence="1 2">
    <name type="scientific">Eleutherodactylus coqui</name>
    <name type="common">Puerto Rican coqui</name>
    <dbReference type="NCBI Taxonomy" id="57060"/>
    <lineage>
        <taxon>Eukaryota</taxon>
        <taxon>Metazoa</taxon>
        <taxon>Chordata</taxon>
        <taxon>Craniata</taxon>
        <taxon>Vertebrata</taxon>
        <taxon>Euteleostomi</taxon>
        <taxon>Amphibia</taxon>
        <taxon>Batrachia</taxon>
        <taxon>Anura</taxon>
        <taxon>Neobatrachia</taxon>
        <taxon>Hyloidea</taxon>
        <taxon>Eleutherodactylidae</taxon>
        <taxon>Eleutherodactylinae</taxon>
        <taxon>Eleutherodactylus</taxon>
        <taxon>Eleutherodactylus</taxon>
    </lineage>
</organism>
<evidence type="ECO:0000313" key="2">
    <source>
        <dbReference type="Proteomes" id="UP000770717"/>
    </source>
</evidence>
<dbReference type="AlphaFoldDB" id="A0A8J6BH06"/>